<name>A0A3B1E6J7_9ZZZZ</name>
<gene>
    <name evidence="2" type="ORF">MNB_ARC-1_1241</name>
</gene>
<dbReference type="Pfam" id="PF09913">
    <property type="entry name" value="DUF2142"/>
    <property type="match status" value="1"/>
</dbReference>
<feature type="transmembrane region" description="Helical" evidence="1">
    <location>
        <begin position="585"/>
        <end position="606"/>
    </location>
</feature>
<reference evidence="2" key="1">
    <citation type="submission" date="2018-10" db="EMBL/GenBank/DDBJ databases">
        <authorList>
            <person name="Aoki K."/>
        </authorList>
    </citation>
    <scope>NUCLEOTIDE SEQUENCE</scope>
</reference>
<protein>
    <submittedName>
        <fullName evidence="2">Membrane protein, related to Actinobacillus protein (1944168)</fullName>
    </submittedName>
</protein>
<feature type="transmembrane region" description="Helical" evidence="1">
    <location>
        <begin position="439"/>
        <end position="465"/>
    </location>
</feature>
<feature type="transmembrane region" description="Helical" evidence="1">
    <location>
        <begin position="366"/>
        <end position="385"/>
    </location>
</feature>
<feature type="transmembrane region" description="Helical" evidence="1">
    <location>
        <begin position="477"/>
        <end position="499"/>
    </location>
</feature>
<feature type="transmembrane region" description="Helical" evidence="1">
    <location>
        <begin position="650"/>
        <end position="670"/>
    </location>
</feature>
<keyword evidence="1" id="KW-1133">Transmembrane helix</keyword>
<proteinExistence type="predicted"/>
<dbReference type="EMBL" id="UOYO01000040">
    <property type="protein sequence ID" value="VAY87969.1"/>
    <property type="molecule type" value="Genomic_DNA"/>
</dbReference>
<feature type="transmembrane region" description="Helical" evidence="1">
    <location>
        <begin position="621"/>
        <end position="638"/>
    </location>
</feature>
<keyword evidence="1" id="KW-0472">Membrane</keyword>
<dbReference type="AlphaFoldDB" id="A0A3B1E6J7"/>
<feature type="transmembrane region" description="Helical" evidence="1">
    <location>
        <begin position="230"/>
        <end position="247"/>
    </location>
</feature>
<sequence>MKKKNIFFFLLLLVLLYTSGCMKSYKFVPLELPSQVNGSSIAGEIVKDFSLEQPIEITDRLLKNMDSYNQNTPVCVELFMANYNNRKNTGLIKIELTSANKSAVNMLDVSLIQDNKWQGVCFNDFTLKNLSQKPTTLYIKGVNSKVGEAVTVYLRDDSSFKKSILGHESADSLMYRLSTKQIDDMKSIDAKLNIFLLILVMVIFIVLHYQKVLKFKVFIDWLQNDFKSIPIVYMVTAFPLLFILLIYNPPFQSPDEHSHVKKSYMIATGQFDIVTHSGGSSGGYIDTNLHKYILLLRPIHSSREYIENKKNITASKKLYFTNKNIWVQSPGTAYYTPIIYFPQALVMRVSMWLGLSINHTYNLMRIFNIIVIVLIGAIALQILPVGKEFALLILFLPMTLSQTSAAVIDGYLFSLSLLVWALFAYALDRSKDWNLKLSALSWSTLGLLIAVRPSFIIFGVLFLYIELYRKHYRGIPIMISIALLVVLWSSYSISHVVDLRIQRPLDNLELLRNFMNDPSIFINPFFNTITMENFINWYYKPFIGVLGFLDTELPSWLYNSITLFLGITLMIVACKNNTLLYKQKIMIGVVILISAIMIFFLLWLSWTKIDSDIIEGVQGRYFIPIVFGLALVVSGSFFKCQIMNKGLNILFKLIFFIWVCMLYIQLPITLSNKFW</sequence>
<organism evidence="2">
    <name type="scientific">hydrothermal vent metagenome</name>
    <dbReference type="NCBI Taxonomy" id="652676"/>
    <lineage>
        <taxon>unclassified sequences</taxon>
        <taxon>metagenomes</taxon>
        <taxon>ecological metagenomes</taxon>
    </lineage>
</organism>
<feature type="transmembrane region" description="Helical" evidence="1">
    <location>
        <begin position="405"/>
        <end position="427"/>
    </location>
</feature>
<accession>A0A3B1E6J7</accession>
<evidence type="ECO:0000256" key="1">
    <source>
        <dbReference type="SAM" id="Phobius"/>
    </source>
</evidence>
<evidence type="ECO:0000313" key="2">
    <source>
        <dbReference type="EMBL" id="VAY87969.1"/>
    </source>
</evidence>
<feature type="transmembrane region" description="Helical" evidence="1">
    <location>
        <begin position="192"/>
        <end position="209"/>
    </location>
</feature>
<keyword evidence="1" id="KW-0812">Transmembrane</keyword>
<feature type="transmembrane region" description="Helical" evidence="1">
    <location>
        <begin position="520"/>
        <end position="539"/>
    </location>
</feature>
<dbReference type="InterPro" id="IPR018674">
    <property type="entry name" value="DUF2142_membrane"/>
</dbReference>
<feature type="transmembrane region" description="Helical" evidence="1">
    <location>
        <begin position="555"/>
        <end position="573"/>
    </location>
</feature>